<dbReference type="AlphaFoldDB" id="A0A5C2SPB9"/>
<evidence type="ECO:0008006" key="4">
    <source>
        <dbReference type="Google" id="ProtNLM"/>
    </source>
</evidence>
<evidence type="ECO:0000256" key="1">
    <source>
        <dbReference type="SAM" id="MobiDB-lite"/>
    </source>
</evidence>
<proteinExistence type="predicted"/>
<name>A0A5C2SPB9_9APHY</name>
<feature type="compositionally biased region" description="Low complexity" evidence="1">
    <location>
        <begin position="431"/>
        <end position="445"/>
    </location>
</feature>
<dbReference type="OrthoDB" id="2786563at2759"/>
<keyword evidence="3" id="KW-1185">Reference proteome</keyword>
<evidence type="ECO:0000313" key="3">
    <source>
        <dbReference type="Proteomes" id="UP000313359"/>
    </source>
</evidence>
<protein>
    <recommendedName>
        <fullName evidence="4">F-box domain-containing protein</fullName>
    </recommendedName>
</protein>
<dbReference type="EMBL" id="ML122252">
    <property type="protein sequence ID" value="RPD65480.1"/>
    <property type="molecule type" value="Genomic_DNA"/>
</dbReference>
<dbReference type="Proteomes" id="UP000313359">
    <property type="component" value="Unassembled WGS sequence"/>
</dbReference>
<accession>A0A5C2SPB9</accession>
<gene>
    <name evidence="2" type="ORF">L227DRAFT_606976</name>
</gene>
<feature type="region of interest" description="Disordered" evidence="1">
    <location>
        <begin position="431"/>
        <end position="457"/>
    </location>
</feature>
<evidence type="ECO:0000313" key="2">
    <source>
        <dbReference type="EMBL" id="RPD65480.1"/>
    </source>
</evidence>
<dbReference type="SUPFAM" id="SSF52047">
    <property type="entry name" value="RNI-like"/>
    <property type="match status" value="1"/>
</dbReference>
<organism evidence="2 3">
    <name type="scientific">Lentinus tigrinus ALCF2SS1-6</name>
    <dbReference type="NCBI Taxonomy" id="1328759"/>
    <lineage>
        <taxon>Eukaryota</taxon>
        <taxon>Fungi</taxon>
        <taxon>Dikarya</taxon>
        <taxon>Basidiomycota</taxon>
        <taxon>Agaricomycotina</taxon>
        <taxon>Agaricomycetes</taxon>
        <taxon>Polyporales</taxon>
        <taxon>Polyporaceae</taxon>
        <taxon>Lentinus</taxon>
    </lineage>
</organism>
<reference evidence="2" key="1">
    <citation type="journal article" date="2018" name="Genome Biol. Evol.">
        <title>Genomics and development of Lentinus tigrinus, a white-rot wood-decaying mushroom with dimorphic fruiting bodies.</title>
        <authorList>
            <person name="Wu B."/>
            <person name="Xu Z."/>
            <person name="Knudson A."/>
            <person name="Carlson A."/>
            <person name="Chen N."/>
            <person name="Kovaka S."/>
            <person name="LaButti K."/>
            <person name="Lipzen A."/>
            <person name="Pennachio C."/>
            <person name="Riley R."/>
            <person name="Schakwitz W."/>
            <person name="Umezawa K."/>
            <person name="Ohm R.A."/>
            <person name="Grigoriev I.V."/>
            <person name="Nagy L.G."/>
            <person name="Gibbons J."/>
            <person name="Hibbett D."/>
        </authorList>
    </citation>
    <scope>NUCLEOTIDE SEQUENCE [LARGE SCALE GENOMIC DNA]</scope>
    <source>
        <strain evidence="2">ALCF2SS1-6</strain>
    </source>
</reference>
<sequence>MPRTKSSLTLADVPEEIIERILALVLVQSPDLSPRPSWHLYQTPPAAHPTVISPLLVCRAWLRIGTPIHYRHPVLRTPRHVQLLLRALRHTPSLATSIRSLHVHATSPALRDLVPLCHYLNTLDITVDNADNGAVTHPPAPAGEIPRDRGVIDFCEAFTKTRSIRHLVIRKNAYLTQSNAIYIFEQLAKAVARWHKLETVNVAFRLSPSPAATALVKALAAAPRLHTLYTELPAVWNATLLDIAQNPALIRIVLTPALNDSLAHLFVAEAKKHPRLMDLFYAGSPPPPPSQHLASAHASATFRARAPSTPMPYATWGYERDVPPPVCPPVRRPSRDVQGPPGTMVGPSAFAYAQVPALAPSASSGMQYQQQQQQLYRLPPQHVLAPQQQQHYHHHPHATANVNAHYSAQYYANHHQTNAGARMPMHPHAAAAVPQPPYVGGQPPRRGAPGTRRMTAS</sequence>